<keyword evidence="4" id="KW-1185">Reference proteome</keyword>
<dbReference type="Pfam" id="PF10592">
    <property type="entry name" value="AIPR"/>
    <property type="match status" value="1"/>
</dbReference>
<reference evidence="3 4" key="1">
    <citation type="submission" date="2018-08" db="EMBL/GenBank/DDBJ databases">
        <title>Draft genome sequence of Psychrilyobacter sp. strain SD5 isolated from Black Sea water.</title>
        <authorList>
            <person name="Yadav S."/>
            <person name="Villanueva L."/>
            <person name="Damste J.S.S."/>
        </authorList>
    </citation>
    <scope>NUCLEOTIDE SEQUENCE [LARGE SCALE GENOMIC DNA]</scope>
    <source>
        <strain evidence="3 4">SD5</strain>
    </source>
</reference>
<feature type="domain" description="Abortive phage infection protein C-terminal" evidence="1">
    <location>
        <begin position="234"/>
        <end position="547"/>
    </location>
</feature>
<dbReference type="InterPro" id="IPR055101">
    <property type="entry name" value="AIPR_N"/>
</dbReference>
<evidence type="ECO:0000259" key="2">
    <source>
        <dbReference type="Pfam" id="PF22879"/>
    </source>
</evidence>
<dbReference type="RefSeq" id="WP_114641915.1">
    <property type="nucleotide sequence ID" value="NZ_JAACIO010000006.1"/>
</dbReference>
<evidence type="ECO:0000313" key="3">
    <source>
        <dbReference type="EMBL" id="REI41919.1"/>
    </source>
</evidence>
<name>A0ABX9KIC5_9FUSO</name>
<evidence type="ECO:0000259" key="1">
    <source>
        <dbReference type="Pfam" id="PF10592"/>
    </source>
</evidence>
<sequence>MSIKIEDFHENFVQLYLRDAEARGLLISEAFFDKICNNLAEDGELNDNFLFGPFFKIGIEISGYSYDEEKETLILINQEIYQNEEKIETLTKQNLEAKFRRTETYFKKSLVGFSNYLEQTSDSYKVAYEIETLLKQNKVTKVKIYLLTDGLLTNTIKDIPNKNIEGFDFEYRIIDINYLFNIEMVNYQDESFNVDVDLPCLEASTIDSEYESYLAVFPGQEIARIYDDFGSRLLEQNVRTFLQFRGKVNKGLRTTISKAPEKFFAYNNGITTTASRVEFNNKGNISKIYDFQIVNGGQTTSSIYSAWKKDKLDLSKVFVQMKLSVVANISQHSEFVSNVARYANTQNKVNNSDFFSNSPFHKEMKNHSKLIAAPVLNGGQKKTYWFYERVRGEYLNEQAYLTASKKSSFQQRHPKTQLIDKTLLGKGEMAWKQKPYIVSKGAQYCFLNFADTITNQLEKDSMSITENYFKEAIAKIIIFRHLEKRISKAPWYNGGYRAQIVAYTLAYLSKDVEEKRKFFNFNEIWKAQGVYDDFDNLLMKIAKKLYPVLLAGASGNANIGSWSKKEDCWRKLKKVEIDLVYPEELLKNKDTVKQEKRKQKVEKKLMSGIEAQIFVVEYTKWNEILEYLLKYQGDFKVTEKQMSILKRVSKGEFPSAAQSKLLYEVYNMSVEEGIVDKEEDLILKGKTN</sequence>
<dbReference type="Pfam" id="PF22879">
    <property type="entry name" value="AIPR_N"/>
    <property type="match status" value="1"/>
</dbReference>
<evidence type="ECO:0000313" key="4">
    <source>
        <dbReference type="Proteomes" id="UP000263486"/>
    </source>
</evidence>
<gene>
    <name evidence="3" type="ORF">DYH56_05770</name>
</gene>
<proteinExistence type="predicted"/>
<dbReference type="InterPro" id="IPR018891">
    <property type="entry name" value="AIPR_C"/>
</dbReference>
<organism evidence="3 4">
    <name type="scientific">Psychrilyobacter piezotolerans</name>
    <dbReference type="NCBI Taxonomy" id="2293438"/>
    <lineage>
        <taxon>Bacteria</taxon>
        <taxon>Fusobacteriati</taxon>
        <taxon>Fusobacteriota</taxon>
        <taxon>Fusobacteriia</taxon>
        <taxon>Fusobacteriales</taxon>
        <taxon>Fusobacteriaceae</taxon>
        <taxon>Psychrilyobacter</taxon>
    </lineage>
</organism>
<accession>A0ABX9KIC5</accession>
<dbReference type="EMBL" id="QUAJ01000007">
    <property type="protein sequence ID" value="REI41919.1"/>
    <property type="molecule type" value="Genomic_DNA"/>
</dbReference>
<feature type="domain" description="Abortive infection phage resistance protein N-terminal" evidence="2">
    <location>
        <begin position="31"/>
        <end position="181"/>
    </location>
</feature>
<protein>
    <submittedName>
        <fullName evidence="3">Abortive phage infection protein</fullName>
    </submittedName>
</protein>
<comment type="caution">
    <text evidence="3">The sequence shown here is derived from an EMBL/GenBank/DDBJ whole genome shotgun (WGS) entry which is preliminary data.</text>
</comment>
<dbReference type="Proteomes" id="UP000263486">
    <property type="component" value="Unassembled WGS sequence"/>
</dbReference>